<evidence type="ECO:0000313" key="1">
    <source>
        <dbReference type="EMBL" id="BCI62170.1"/>
    </source>
</evidence>
<protein>
    <submittedName>
        <fullName evidence="1">Uncharacterized protein</fullName>
    </submittedName>
</protein>
<dbReference type="AlphaFoldDB" id="A0A7G1HRS5"/>
<name>A0A7G1HRS5_9BACT</name>
<dbReference type="KEGG" id="copr:Cop2CBH44_05230"/>
<dbReference type="Proteomes" id="UP000594042">
    <property type="component" value="Chromosome"/>
</dbReference>
<dbReference type="RefSeq" id="WP_021930513.1">
    <property type="nucleotide sequence ID" value="NZ_AP023322.1"/>
</dbReference>
<organism evidence="1 2">
    <name type="scientific">Coprobacter secundus subsp. similis</name>
    <dbReference type="NCBI Taxonomy" id="2751153"/>
    <lineage>
        <taxon>Bacteria</taxon>
        <taxon>Pseudomonadati</taxon>
        <taxon>Bacteroidota</taxon>
        <taxon>Bacteroidia</taxon>
        <taxon>Bacteroidales</taxon>
        <taxon>Barnesiellaceae</taxon>
        <taxon>Coprobacter</taxon>
    </lineage>
</organism>
<proteinExistence type="predicted"/>
<reference evidence="2" key="1">
    <citation type="submission" date="2020-07" db="EMBL/GenBank/DDBJ databases">
        <title>Complete genome sequencing of Coprobacter sp. strain 2CBH44.</title>
        <authorList>
            <person name="Sakamoto M."/>
            <person name="Murakami T."/>
            <person name="Mori H."/>
        </authorList>
    </citation>
    <scope>NUCLEOTIDE SEQUENCE [LARGE SCALE GENOMIC DNA]</scope>
    <source>
        <strain evidence="2">2CBH44</strain>
    </source>
</reference>
<keyword evidence="2" id="KW-1185">Reference proteome</keyword>
<evidence type="ECO:0000313" key="2">
    <source>
        <dbReference type="Proteomes" id="UP000594042"/>
    </source>
</evidence>
<accession>A0A7G1HRS5</accession>
<dbReference type="EMBL" id="AP023322">
    <property type="protein sequence ID" value="BCI62170.1"/>
    <property type="molecule type" value="Genomic_DNA"/>
</dbReference>
<gene>
    <name evidence="1" type="ORF">Cop2CBH44_05230</name>
</gene>
<sequence>MKKIFFSLFLTFTIFTTAFSQKESEHLTFKGVSIDGTLNEYVV</sequence>